<evidence type="ECO:0000313" key="3">
    <source>
        <dbReference type="Proteomes" id="UP000199239"/>
    </source>
</evidence>
<sequence length="145" mass="15756">MDFETPFSIAGIVAMIGWLCLLFSPLIPKWADWIAGMVLPIILCLGYVILLIIPPSDSAGGFGTLADVMVLFSYEQAALAAWVHFLAFDLFIGAWVCRTARAEGVSFWFTAPCLPVVFLFGPAGLLAFQVIRAVRNKTIRASISA</sequence>
<dbReference type="EMBL" id="FPAJ01000003">
    <property type="protein sequence ID" value="SFS83145.1"/>
    <property type="molecule type" value="Genomic_DNA"/>
</dbReference>
<evidence type="ECO:0000256" key="1">
    <source>
        <dbReference type="SAM" id="Phobius"/>
    </source>
</evidence>
<evidence type="ECO:0000313" key="2">
    <source>
        <dbReference type="EMBL" id="SFS83145.1"/>
    </source>
</evidence>
<gene>
    <name evidence="2" type="ORF">SAMN04488040_1992</name>
</gene>
<keyword evidence="3" id="KW-1185">Reference proteome</keyword>
<feature type="transmembrane region" description="Helical" evidence="1">
    <location>
        <begin position="7"/>
        <end position="27"/>
    </location>
</feature>
<reference evidence="3" key="1">
    <citation type="submission" date="2016-10" db="EMBL/GenBank/DDBJ databases">
        <authorList>
            <person name="Varghese N."/>
            <person name="Submissions S."/>
        </authorList>
    </citation>
    <scope>NUCLEOTIDE SEQUENCE [LARGE SCALE GENOMIC DNA]</scope>
    <source>
        <strain evidence="3">DSM 23422</strain>
    </source>
</reference>
<keyword evidence="1" id="KW-0812">Transmembrane</keyword>
<dbReference type="STRING" id="394264.SAMN04488040_1992"/>
<dbReference type="InterPro" id="IPR025461">
    <property type="entry name" value="ABA4-like"/>
</dbReference>
<dbReference type="OrthoDB" id="345237at2"/>
<feature type="transmembrane region" description="Helical" evidence="1">
    <location>
        <begin position="65"/>
        <end position="87"/>
    </location>
</feature>
<keyword evidence="1" id="KW-0472">Membrane</keyword>
<name>A0A1I6T1Q6_9RHOB</name>
<protein>
    <recommendedName>
        <fullName evidence="4">DUF4281 domain-containing protein</fullName>
    </recommendedName>
</protein>
<dbReference type="Proteomes" id="UP000199239">
    <property type="component" value="Unassembled WGS sequence"/>
</dbReference>
<feature type="transmembrane region" description="Helical" evidence="1">
    <location>
        <begin position="33"/>
        <end position="53"/>
    </location>
</feature>
<evidence type="ECO:0008006" key="4">
    <source>
        <dbReference type="Google" id="ProtNLM"/>
    </source>
</evidence>
<accession>A0A1I6T1Q6</accession>
<proteinExistence type="predicted"/>
<dbReference type="Pfam" id="PF14108">
    <property type="entry name" value="ABA4-like"/>
    <property type="match status" value="1"/>
</dbReference>
<feature type="transmembrane region" description="Helical" evidence="1">
    <location>
        <begin position="107"/>
        <end position="131"/>
    </location>
</feature>
<keyword evidence="1" id="KW-1133">Transmembrane helix</keyword>
<dbReference type="AlphaFoldDB" id="A0A1I6T1Q6"/>
<organism evidence="2 3">
    <name type="scientific">Sulfitobacter marinus</name>
    <dbReference type="NCBI Taxonomy" id="394264"/>
    <lineage>
        <taxon>Bacteria</taxon>
        <taxon>Pseudomonadati</taxon>
        <taxon>Pseudomonadota</taxon>
        <taxon>Alphaproteobacteria</taxon>
        <taxon>Rhodobacterales</taxon>
        <taxon>Roseobacteraceae</taxon>
        <taxon>Sulfitobacter</taxon>
    </lineage>
</organism>